<name>A0A1V6UJU8_9EURO</name>
<dbReference type="Proteomes" id="UP000191500">
    <property type="component" value="Unassembled WGS sequence"/>
</dbReference>
<dbReference type="AlphaFoldDB" id="A0A1V6UJU8"/>
<protein>
    <recommendedName>
        <fullName evidence="2">Amidohydrolase-related domain-containing protein</fullName>
    </recommendedName>
</protein>
<reference evidence="4" key="1">
    <citation type="journal article" date="2017" name="Nat. Microbiol.">
        <title>Global analysis of biosynthetic gene clusters reveals vast potential of secondary metabolite production in Penicillium species.</title>
        <authorList>
            <person name="Nielsen J.C."/>
            <person name="Grijseels S."/>
            <person name="Prigent S."/>
            <person name="Ji B."/>
            <person name="Dainat J."/>
            <person name="Nielsen K.F."/>
            <person name="Frisvad J.C."/>
            <person name="Workman M."/>
            <person name="Nielsen J."/>
        </authorList>
    </citation>
    <scope>NUCLEOTIDE SEQUENCE [LARGE SCALE GENOMIC DNA]</scope>
    <source>
        <strain evidence="4">IBT 31321</strain>
    </source>
</reference>
<dbReference type="SUPFAM" id="SSF51556">
    <property type="entry name" value="Metallo-dependent hydrolases"/>
    <property type="match status" value="1"/>
</dbReference>
<comment type="caution">
    <text evidence="3">The sequence shown here is derived from an EMBL/GenBank/DDBJ whole genome shotgun (WGS) entry which is preliminary data.</text>
</comment>
<dbReference type="InterPro" id="IPR006680">
    <property type="entry name" value="Amidohydro-rel"/>
</dbReference>
<keyword evidence="4" id="KW-1185">Reference proteome</keyword>
<dbReference type="EMBL" id="MDDG01000008">
    <property type="protein sequence ID" value="OQE38681.1"/>
    <property type="molecule type" value="Genomic_DNA"/>
</dbReference>
<organism evidence="3 4">
    <name type="scientific">Penicillium coprophilum</name>
    <dbReference type="NCBI Taxonomy" id="36646"/>
    <lineage>
        <taxon>Eukaryota</taxon>
        <taxon>Fungi</taxon>
        <taxon>Dikarya</taxon>
        <taxon>Ascomycota</taxon>
        <taxon>Pezizomycotina</taxon>
        <taxon>Eurotiomycetes</taxon>
        <taxon>Eurotiomycetidae</taxon>
        <taxon>Eurotiales</taxon>
        <taxon>Aspergillaceae</taxon>
        <taxon>Penicillium</taxon>
    </lineage>
</organism>
<evidence type="ECO:0000313" key="4">
    <source>
        <dbReference type="Proteomes" id="UP000191500"/>
    </source>
</evidence>
<dbReference type="Gene3D" id="2.30.40.10">
    <property type="entry name" value="Urease, subunit C, domain 1"/>
    <property type="match status" value="1"/>
</dbReference>
<accession>A0A1V6UJU8</accession>
<dbReference type="GO" id="GO:0016810">
    <property type="term" value="F:hydrolase activity, acting on carbon-nitrogen (but not peptide) bonds"/>
    <property type="evidence" value="ECO:0007669"/>
    <property type="project" value="InterPro"/>
</dbReference>
<proteinExistence type="predicted"/>
<dbReference type="InterPro" id="IPR011059">
    <property type="entry name" value="Metal-dep_hydrolase_composite"/>
</dbReference>
<dbReference type="Gene3D" id="3.20.20.140">
    <property type="entry name" value="Metal-dependent hydrolases"/>
    <property type="match status" value="1"/>
</dbReference>
<feature type="domain" description="Amidohydrolase-related" evidence="2">
    <location>
        <begin position="60"/>
        <end position="430"/>
    </location>
</feature>
<evidence type="ECO:0000313" key="3">
    <source>
        <dbReference type="EMBL" id="OQE38681.1"/>
    </source>
</evidence>
<gene>
    <name evidence="3" type="ORF">PENCOP_c008G05501</name>
</gene>
<dbReference type="InterPro" id="IPR050287">
    <property type="entry name" value="MTA/SAH_deaminase"/>
</dbReference>
<dbReference type="STRING" id="36646.A0A1V6UJU8"/>
<dbReference type="PANTHER" id="PTHR43794">
    <property type="entry name" value="AMINOHYDROLASE SSNA-RELATED"/>
    <property type="match status" value="1"/>
</dbReference>
<dbReference type="Pfam" id="PF01979">
    <property type="entry name" value="Amidohydro_1"/>
    <property type="match status" value="1"/>
</dbReference>
<evidence type="ECO:0000256" key="1">
    <source>
        <dbReference type="ARBA" id="ARBA00022801"/>
    </source>
</evidence>
<sequence>MPNSYILIKGGTVIPMIASGGTPLYDCDILIENDWIKDMGQDLPLPTESNASIIDAKNCIITPGFVDGHHHMWQHLLRGITADWSLFGYACHLRSVYGSLYTPEDVYFATYAAALSLLNNGVTTVLDHCHVINSPAHADVAVKGLKDAAIRGTFCYGFYQNPKNPGDFASTAADSFDPAARADDALRVRDEFFPSNDPSSSLLTFGIALNDPPTQSSEKTIGELDIARKLKARLTTVHSSVISHNGDPKPEVVQCFADAQLMGPDLVFSHGGWMTNSELAAVQSSGAGIVGTPDTELQMGMGYPVVWEAADLGCRSCLGLDITSNQGNDFMAQMRLALQTQRAHDCDHRTVHRDVRRKTVDVLRMATLGGAEVMGMDSLIGSVVPGKKADLVMFRCDDIDTVPVIDPIATVVFHASPKNIDTVIVDGKIVKQNGQLVGVDWESLRDQIKSRSQQLRDRASEVDMEKAEFLFRSIFEKAMGDQST</sequence>
<keyword evidence="1" id="KW-0378">Hydrolase</keyword>
<evidence type="ECO:0000259" key="2">
    <source>
        <dbReference type="Pfam" id="PF01979"/>
    </source>
</evidence>
<dbReference type="SUPFAM" id="SSF51338">
    <property type="entry name" value="Composite domain of metallo-dependent hydrolases"/>
    <property type="match status" value="2"/>
</dbReference>
<dbReference type="PANTHER" id="PTHR43794:SF11">
    <property type="entry name" value="AMIDOHYDROLASE-RELATED DOMAIN-CONTAINING PROTEIN"/>
    <property type="match status" value="1"/>
</dbReference>
<dbReference type="InterPro" id="IPR032466">
    <property type="entry name" value="Metal_Hydrolase"/>
</dbReference>